<proteinExistence type="predicted"/>
<dbReference type="Proteomes" id="UP001378956">
    <property type="component" value="Unassembled WGS sequence"/>
</dbReference>
<protein>
    <submittedName>
        <fullName evidence="1">Uncharacterized protein</fullName>
    </submittedName>
</protein>
<evidence type="ECO:0000313" key="1">
    <source>
        <dbReference type="EMBL" id="MEJ2905985.1"/>
    </source>
</evidence>
<name>A0ABU8NUQ6_9SPHI</name>
<feature type="non-terminal residue" evidence="1">
    <location>
        <position position="70"/>
    </location>
</feature>
<gene>
    <name evidence="1" type="ORF">WAE58_26330</name>
</gene>
<sequence>MEKDTMILTRKIQLLIDSEDKEEIKAAKDQLYSWQRICFRAANMIMSHHFVQEQVKDFFYLTEEIKLKIA</sequence>
<organism evidence="1 2">
    <name type="scientific">Pedobacter panaciterrae</name>
    <dbReference type="NCBI Taxonomy" id="363849"/>
    <lineage>
        <taxon>Bacteria</taxon>
        <taxon>Pseudomonadati</taxon>
        <taxon>Bacteroidota</taxon>
        <taxon>Sphingobacteriia</taxon>
        <taxon>Sphingobacteriales</taxon>
        <taxon>Sphingobacteriaceae</taxon>
        <taxon>Pedobacter</taxon>
    </lineage>
</organism>
<comment type="caution">
    <text evidence="1">The sequence shown here is derived from an EMBL/GenBank/DDBJ whole genome shotgun (WGS) entry which is preliminary data.</text>
</comment>
<accession>A0ABU8NUQ6</accession>
<dbReference type="EMBL" id="JBBEUB010000029">
    <property type="protein sequence ID" value="MEJ2905985.1"/>
    <property type="molecule type" value="Genomic_DNA"/>
</dbReference>
<evidence type="ECO:0000313" key="2">
    <source>
        <dbReference type="Proteomes" id="UP001378956"/>
    </source>
</evidence>
<reference evidence="1 2" key="1">
    <citation type="submission" date="2024-03" db="EMBL/GenBank/DDBJ databases">
        <title>Sequence of Lycoming College Course Isolates.</title>
        <authorList>
            <person name="Plotts O."/>
            <person name="Newman J."/>
        </authorList>
    </citation>
    <scope>NUCLEOTIDE SEQUENCE [LARGE SCALE GENOMIC DNA]</scope>
    <source>
        <strain evidence="1 2">CJB-3</strain>
    </source>
</reference>
<keyword evidence="2" id="KW-1185">Reference proteome</keyword>